<keyword evidence="3" id="KW-1185">Reference proteome</keyword>
<sequence precursor="true">MKKFFTYAAMVALLAVVLAACGSSQGHCDAYGSVDNTENADLASK</sequence>
<evidence type="ECO:0000256" key="1">
    <source>
        <dbReference type="SAM" id="SignalP"/>
    </source>
</evidence>
<evidence type="ECO:0000313" key="2">
    <source>
        <dbReference type="EMBL" id="AEA42852.1"/>
    </source>
</evidence>
<accession>F2IJG4</accession>
<dbReference type="PROSITE" id="PS51257">
    <property type="entry name" value="PROKAR_LIPOPROTEIN"/>
    <property type="match status" value="1"/>
</dbReference>
<dbReference type="RefSeq" id="WP_013685624.1">
    <property type="nucleotide sequence ID" value="NC_015321.1"/>
</dbReference>
<gene>
    <name evidence="2" type="ordered locus">Fluta_0851</name>
</gene>
<dbReference type="KEGG" id="fte:Fluta_0851"/>
<dbReference type="HOGENOM" id="CLU_3200122_0_0_10"/>
<reference evidence="3" key="2">
    <citation type="submission" date="2011-02" db="EMBL/GenBank/DDBJ databases">
        <title>The complete genome of Fluviicola taffensis DSM 16823.</title>
        <authorList>
            <consortium name="US DOE Joint Genome Institute (JGI-PGF)"/>
            <person name="Lucas S."/>
            <person name="Copeland A."/>
            <person name="Lapidus A."/>
            <person name="Bruce D."/>
            <person name="Goodwin L."/>
            <person name="Pitluck S."/>
            <person name="Kyrpides N."/>
            <person name="Mavromatis K."/>
            <person name="Ivanova N."/>
            <person name="Mikhailova N."/>
            <person name="Pagani I."/>
            <person name="Chertkov O."/>
            <person name="Detter J.C."/>
            <person name="Han C."/>
            <person name="Tapia R."/>
            <person name="Land M."/>
            <person name="Hauser L."/>
            <person name="Markowitz V."/>
            <person name="Cheng J.-F."/>
            <person name="Hugenholtz P."/>
            <person name="Woyke T."/>
            <person name="Wu D."/>
            <person name="Tindall B."/>
            <person name="Pomrenke H.G."/>
            <person name="Brambilla E."/>
            <person name="Klenk H.-P."/>
            <person name="Eisen J.A."/>
        </authorList>
    </citation>
    <scope>NUCLEOTIDE SEQUENCE [LARGE SCALE GENOMIC DNA]</scope>
    <source>
        <strain evidence="3">DSM 16823 / RW262 / RW262</strain>
    </source>
</reference>
<protein>
    <submittedName>
        <fullName evidence="2">Galactose/glucose-binding lipoprotein</fullName>
    </submittedName>
</protein>
<evidence type="ECO:0000313" key="3">
    <source>
        <dbReference type="Proteomes" id="UP000007463"/>
    </source>
</evidence>
<reference evidence="2 3" key="1">
    <citation type="journal article" date="2011" name="Stand. Genomic Sci.">
        <title>Complete genome sequence of the gliding freshwater bacterium Fluviicola taffensis type strain (RW262).</title>
        <authorList>
            <person name="Woyke T."/>
            <person name="Chertkov O."/>
            <person name="Lapidus A."/>
            <person name="Nolan M."/>
            <person name="Lucas S."/>
            <person name="Del Rio T.G."/>
            <person name="Tice H."/>
            <person name="Cheng J.F."/>
            <person name="Tapia R."/>
            <person name="Han C."/>
            <person name="Goodwin L."/>
            <person name="Pitluck S."/>
            <person name="Liolios K."/>
            <person name="Pagani I."/>
            <person name="Ivanova N."/>
            <person name="Huntemann M."/>
            <person name="Mavromatis K."/>
            <person name="Mikhailova N."/>
            <person name="Pati A."/>
            <person name="Chen A."/>
            <person name="Palaniappan K."/>
            <person name="Land M."/>
            <person name="Hauser L."/>
            <person name="Brambilla E.M."/>
            <person name="Rohde M."/>
            <person name="Mwirichia R."/>
            <person name="Sikorski J."/>
            <person name="Tindall B.J."/>
            <person name="Goker M."/>
            <person name="Bristow J."/>
            <person name="Eisen J.A."/>
            <person name="Markowitz V."/>
            <person name="Hugenholtz P."/>
            <person name="Klenk H.P."/>
            <person name="Kyrpides N.C."/>
        </authorList>
    </citation>
    <scope>NUCLEOTIDE SEQUENCE [LARGE SCALE GENOMIC DNA]</scope>
    <source>
        <strain evidence="3">DSM 16823 / RW262 / RW262</strain>
    </source>
</reference>
<feature type="chain" id="PRO_5003283775" evidence="1">
    <location>
        <begin position="27"/>
        <end position="45"/>
    </location>
</feature>
<dbReference type="Proteomes" id="UP000007463">
    <property type="component" value="Chromosome"/>
</dbReference>
<proteinExistence type="predicted"/>
<keyword evidence="2" id="KW-0449">Lipoprotein</keyword>
<dbReference type="EMBL" id="CP002542">
    <property type="protein sequence ID" value="AEA42852.1"/>
    <property type="molecule type" value="Genomic_DNA"/>
</dbReference>
<keyword evidence="1" id="KW-0732">Signal</keyword>
<dbReference type="AlphaFoldDB" id="F2IJG4"/>
<name>F2IJG4_FLUTR</name>
<organism evidence="2 3">
    <name type="scientific">Fluviicola taffensis (strain DSM 16823 / NCIMB 13979 / RW262)</name>
    <dbReference type="NCBI Taxonomy" id="755732"/>
    <lineage>
        <taxon>Bacteria</taxon>
        <taxon>Pseudomonadati</taxon>
        <taxon>Bacteroidota</taxon>
        <taxon>Flavobacteriia</taxon>
        <taxon>Flavobacteriales</taxon>
        <taxon>Crocinitomicaceae</taxon>
        <taxon>Fluviicola</taxon>
    </lineage>
</organism>
<feature type="signal peptide" evidence="1">
    <location>
        <begin position="1"/>
        <end position="26"/>
    </location>
</feature>